<dbReference type="EMBL" id="KQ964245">
    <property type="protein sequence ID" value="KXJ97627.1"/>
    <property type="molecule type" value="Genomic_DNA"/>
</dbReference>
<proteinExistence type="inferred from homology"/>
<evidence type="ECO:0000259" key="4">
    <source>
        <dbReference type="PROSITE" id="PS50404"/>
    </source>
</evidence>
<accession>A0A136JKH7</accession>
<dbReference type="PANTHER" id="PTHR44051:SF14">
    <property type="entry name" value="GLUTATHIONE S-TRANSFERASE II"/>
    <property type="match status" value="1"/>
</dbReference>
<comment type="similarity">
    <text evidence="1">Belongs to the GST superfamily.</text>
</comment>
<dbReference type="InterPro" id="IPR004045">
    <property type="entry name" value="Glutathione_S-Trfase_N"/>
</dbReference>
<evidence type="ECO:0008006" key="8">
    <source>
        <dbReference type="Google" id="ProtNLM"/>
    </source>
</evidence>
<gene>
    <name evidence="6" type="ORF">Micbo1qcDRAFT_230230</name>
</gene>
<evidence type="ECO:0000313" key="6">
    <source>
        <dbReference type="EMBL" id="KXJ97627.1"/>
    </source>
</evidence>
<keyword evidence="7" id="KW-1185">Reference proteome</keyword>
<feature type="signal peptide" evidence="3">
    <location>
        <begin position="1"/>
        <end position="18"/>
    </location>
</feature>
<dbReference type="AlphaFoldDB" id="A0A136JKH7"/>
<evidence type="ECO:0000256" key="3">
    <source>
        <dbReference type="SAM" id="SignalP"/>
    </source>
</evidence>
<feature type="region of interest" description="Disordered" evidence="2">
    <location>
        <begin position="133"/>
        <end position="156"/>
    </location>
</feature>
<dbReference type="STRING" id="196109.A0A136JKH7"/>
<dbReference type="OrthoDB" id="422574at2759"/>
<evidence type="ECO:0000259" key="5">
    <source>
        <dbReference type="PROSITE" id="PS50405"/>
    </source>
</evidence>
<dbReference type="PROSITE" id="PS50404">
    <property type="entry name" value="GST_NTER"/>
    <property type="match status" value="1"/>
</dbReference>
<dbReference type="Gene3D" id="1.20.1050.130">
    <property type="match status" value="1"/>
</dbReference>
<dbReference type="InterPro" id="IPR036282">
    <property type="entry name" value="Glutathione-S-Trfase_C_sf"/>
</dbReference>
<dbReference type="Proteomes" id="UP000070501">
    <property type="component" value="Unassembled WGS sequence"/>
</dbReference>
<dbReference type="SUPFAM" id="SSF47616">
    <property type="entry name" value="GST C-terminal domain-like"/>
    <property type="match status" value="1"/>
</dbReference>
<feature type="compositionally biased region" description="Polar residues" evidence="2">
    <location>
        <begin position="145"/>
        <end position="156"/>
    </location>
</feature>
<dbReference type="PANTHER" id="PTHR44051">
    <property type="entry name" value="GLUTATHIONE S-TRANSFERASE-RELATED"/>
    <property type="match status" value="1"/>
</dbReference>
<evidence type="ECO:0000313" key="7">
    <source>
        <dbReference type="Proteomes" id="UP000070501"/>
    </source>
</evidence>
<dbReference type="SUPFAM" id="SSF52833">
    <property type="entry name" value="Thioredoxin-like"/>
    <property type="match status" value="1"/>
</dbReference>
<feature type="domain" description="GST N-terminal" evidence="4">
    <location>
        <begin position="161"/>
        <end position="254"/>
    </location>
</feature>
<feature type="chain" id="PRO_5007293834" description="Glutathione S-transferase" evidence="3">
    <location>
        <begin position="19"/>
        <end position="395"/>
    </location>
</feature>
<protein>
    <recommendedName>
        <fullName evidence="8">Glutathione S-transferase</fullName>
    </recommendedName>
</protein>
<dbReference type="InterPro" id="IPR010987">
    <property type="entry name" value="Glutathione-S-Trfase_C-like"/>
</dbReference>
<reference evidence="7" key="1">
    <citation type="submission" date="2016-02" db="EMBL/GenBank/DDBJ databases">
        <title>Draft genome sequence of Microdochium bolleyi, a fungal endophyte of beachgrass.</title>
        <authorList>
            <consortium name="DOE Joint Genome Institute"/>
            <person name="David A.S."/>
            <person name="May G."/>
            <person name="Haridas S."/>
            <person name="Lim J."/>
            <person name="Wang M."/>
            <person name="Labutti K."/>
            <person name="Lipzen A."/>
            <person name="Barry K."/>
            <person name="Grigoriev I.V."/>
        </authorList>
    </citation>
    <scope>NUCLEOTIDE SEQUENCE [LARGE SCALE GENOMIC DNA]</scope>
    <source>
        <strain evidence="7">J235TASD1</strain>
    </source>
</reference>
<dbReference type="Pfam" id="PF02798">
    <property type="entry name" value="GST_N"/>
    <property type="match status" value="1"/>
</dbReference>
<evidence type="ECO:0000256" key="1">
    <source>
        <dbReference type="ARBA" id="ARBA00007409"/>
    </source>
</evidence>
<dbReference type="PROSITE" id="PS50405">
    <property type="entry name" value="GST_CTER"/>
    <property type="match status" value="1"/>
</dbReference>
<dbReference type="InterPro" id="IPR036249">
    <property type="entry name" value="Thioredoxin-like_sf"/>
</dbReference>
<keyword evidence="3" id="KW-0732">Signal</keyword>
<sequence length="395" mass="43197">MKFSAVTLLALGAIGVTAAPAAEDYANTIYIKSANTYKRDAEAVSDLAKDGIVIKAVNSYKREPEAEASDLVKDTIYIKAVNAYKREAEVASDLAKDGIVIKAVNSRFIKDILQARIAVRYKTPYGNKNNLQQLHQRLGNPPSPSKNTAAMSPSTQRTDLKPLTLHAHSGGPNPFKIASALEYLSLPYTVKVWDFSDDPATGLKGPTFLTTISENGRVPALEDPNVTVDGGKPVISWESGACMNYLRRVYDGDGKILGPRNAKGETGSDKLSEQDRVDFEKWEYLLLTTVGPMMGQTNWFRHYNGTPNENALNRYVGQVNHYCGLLEKQLAKTDGASILPGGVTAVDLHYEGWIHQAAFSGIDMQPYPLLAKWAKMMTELEPVKAAYAKIKAAAK</sequence>
<evidence type="ECO:0000256" key="2">
    <source>
        <dbReference type="SAM" id="MobiDB-lite"/>
    </source>
</evidence>
<organism evidence="6 7">
    <name type="scientific">Microdochium bolleyi</name>
    <dbReference type="NCBI Taxonomy" id="196109"/>
    <lineage>
        <taxon>Eukaryota</taxon>
        <taxon>Fungi</taxon>
        <taxon>Dikarya</taxon>
        <taxon>Ascomycota</taxon>
        <taxon>Pezizomycotina</taxon>
        <taxon>Sordariomycetes</taxon>
        <taxon>Xylariomycetidae</taxon>
        <taxon>Xylariales</taxon>
        <taxon>Microdochiaceae</taxon>
        <taxon>Microdochium</taxon>
    </lineage>
</organism>
<feature type="domain" description="GST C-terminal" evidence="5">
    <location>
        <begin position="272"/>
        <end position="395"/>
    </location>
</feature>
<name>A0A136JKH7_9PEZI</name>
<dbReference type="InParanoid" id="A0A136JKH7"/>